<dbReference type="PIRSF" id="PIRSF035652">
    <property type="entry name" value="CHP02436"/>
    <property type="match status" value="1"/>
</dbReference>
<name>A0A1E3XAR1_9BACT</name>
<evidence type="ECO:0000313" key="2">
    <source>
        <dbReference type="Proteomes" id="UP000094056"/>
    </source>
</evidence>
<dbReference type="Pfam" id="PF05635">
    <property type="entry name" value="23S_rRNA_IVP"/>
    <property type="match status" value="1"/>
</dbReference>
<evidence type="ECO:0008006" key="3">
    <source>
        <dbReference type="Google" id="ProtNLM"/>
    </source>
</evidence>
<reference evidence="1 2" key="1">
    <citation type="submission" date="2016-07" db="EMBL/GenBank/DDBJ databases">
        <title>Draft genome of Scalindua rubra, obtained from a brine-seawater interface in the Red Sea, sheds light on salt adaptation in anammox bacteria.</title>
        <authorList>
            <person name="Speth D.R."/>
            <person name="Lagkouvardos I."/>
            <person name="Wang Y."/>
            <person name="Qian P.-Y."/>
            <person name="Dutilh B.E."/>
            <person name="Jetten M.S."/>
        </authorList>
    </citation>
    <scope>NUCLEOTIDE SEQUENCE [LARGE SCALE GENOMIC DNA]</scope>
    <source>
        <strain evidence="1">BSI-1</strain>
    </source>
</reference>
<dbReference type="SUPFAM" id="SSF158446">
    <property type="entry name" value="IVS-encoded protein-like"/>
    <property type="match status" value="1"/>
</dbReference>
<dbReference type="Proteomes" id="UP000094056">
    <property type="component" value="Unassembled WGS sequence"/>
</dbReference>
<gene>
    <name evidence="1" type="ORF">SCARUB_02175</name>
</gene>
<dbReference type="Gene3D" id="1.20.1440.60">
    <property type="entry name" value="23S rRNA-intervening sequence"/>
    <property type="match status" value="1"/>
</dbReference>
<accession>A0A1E3XAR1</accession>
<dbReference type="NCBIfam" id="TIGR02436">
    <property type="entry name" value="four helix bundle protein"/>
    <property type="match status" value="1"/>
</dbReference>
<dbReference type="PANTHER" id="PTHR38471">
    <property type="entry name" value="FOUR HELIX BUNDLE PROTEIN"/>
    <property type="match status" value="1"/>
</dbReference>
<evidence type="ECO:0000313" key="1">
    <source>
        <dbReference type="EMBL" id="ODS32679.1"/>
    </source>
</evidence>
<protein>
    <recommendedName>
        <fullName evidence="3">Four helix bundle protein</fullName>
    </recommendedName>
</protein>
<sequence>MDAKELKKRTKEFAHRCVKLAITLPKTDLGIHIRKQLIRCATSVAANYRATLLAQTKAAFISKISIVIEESDESEFWLEFVIDEKLIQKKRVLPLFNEAHELTSIFVSTRKTAQKRK</sequence>
<comment type="caution">
    <text evidence="1">The sequence shown here is derived from an EMBL/GenBank/DDBJ whole genome shotgun (WGS) entry which is preliminary data.</text>
</comment>
<dbReference type="InterPro" id="IPR036583">
    <property type="entry name" value="23S_rRNA_IVS_sf"/>
</dbReference>
<proteinExistence type="predicted"/>
<dbReference type="InterPro" id="IPR012657">
    <property type="entry name" value="23S_rRNA-intervening_sequence"/>
</dbReference>
<dbReference type="PANTHER" id="PTHR38471:SF2">
    <property type="entry name" value="FOUR HELIX BUNDLE PROTEIN"/>
    <property type="match status" value="1"/>
</dbReference>
<dbReference type="AlphaFoldDB" id="A0A1E3XAR1"/>
<organism evidence="1 2">
    <name type="scientific">Candidatus Scalindua rubra</name>
    <dbReference type="NCBI Taxonomy" id="1872076"/>
    <lineage>
        <taxon>Bacteria</taxon>
        <taxon>Pseudomonadati</taxon>
        <taxon>Planctomycetota</taxon>
        <taxon>Candidatus Brocadiia</taxon>
        <taxon>Candidatus Brocadiales</taxon>
        <taxon>Candidatus Scalinduaceae</taxon>
        <taxon>Candidatus Scalindua</taxon>
    </lineage>
</organism>
<dbReference type="EMBL" id="MAYW01000052">
    <property type="protein sequence ID" value="ODS32679.1"/>
    <property type="molecule type" value="Genomic_DNA"/>
</dbReference>